<dbReference type="EC" id="1.-.-.-" evidence="6"/>
<keyword evidence="6" id="KW-0503">Monooxygenase</keyword>
<dbReference type="FunFam" id="3.50.50.60:FF:000403">
    <property type="entry name" value="Flavin-containing monooxygenase"/>
    <property type="match status" value="1"/>
</dbReference>
<dbReference type="Pfam" id="PF00743">
    <property type="entry name" value="FMO-like"/>
    <property type="match status" value="2"/>
</dbReference>
<dbReference type="AlphaFoldDB" id="A0A8J5YCY5"/>
<dbReference type="InterPro" id="IPR000960">
    <property type="entry name" value="Flavin_mOase"/>
</dbReference>
<dbReference type="PANTHER" id="PTHR23023">
    <property type="entry name" value="DIMETHYLANILINE MONOOXYGENASE"/>
    <property type="match status" value="1"/>
</dbReference>
<keyword evidence="5 6" id="KW-0560">Oxidoreductase</keyword>
<evidence type="ECO:0000256" key="5">
    <source>
        <dbReference type="ARBA" id="ARBA00023002"/>
    </source>
</evidence>
<organism evidence="8 9">
    <name type="scientific">Gossypium anomalum</name>
    <dbReference type="NCBI Taxonomy" id="47600"/>
    <lineage>
        <taxon>Eukaryota</taxon>
        <taxon>Viridiplantae</taxon>
        <taxon>Streptophyta</taxon>
        <taxon>Embryophyta</taxon>
        <taxon>Tracheophyta</taxon>
        <taxon>Spermatophyta</taxon>
        <taxon>Magnoliopsida</taxon>
        <taxon>eudicotyledons</taxon>
        <taxon>Gunneridae</taxon>
        <taxon>Pentapetalae</taxon>
        <taxon>rosids</taxon>
        <taxon>malvids</taxon>
        <taxon>Malvales</taxon>
        <taxon>Malvaceae</taxon>
        <taxon>Malvoideae</taxon>
        <taxon>Gossypium</taxon>
    </lineage>
</organism>
<dbReference type="SUPFAM" id="SSF51905">
    <property type="entry name" value="FAD/NAD(P)-binding domain"/>
    <property type="match status" value="2"/>
</dbReference>
<keyword evidence="9" id="KW-1185">Reference proteome</keyword>
<keyword evidence="7" id="KW-0812">Transmembrane</keyword>
<evidence type="ECO:0000256" key="1">
    <source>
        <dbReference type="ARBA" id="ARBA00009183"/>
    </source>
</evidence>
<keyword evidence="3 6" id="KW-0274">FAD</keyword>
<evidence type="ECO:0000256" key="6">
    <source>
        <dbReference type="RuleBase" id="RU361177"/>
    </source>
</evidence>
<sequence>MESDKKRIAIIGAGISGLMACKYTLEKGFNPIVFEARSGIGGVWSQTIESTKLQTPKDFYQFSDFPWPREVKETYPDHTQVLEYLHAYALHFNILPRIKFNSKITCIDYVTSSTADLHSWDLWGGSGEPFSPWGKWWLTVRNGWNPSASAPTDQVVHSPVQNSRLCLCIQELTTDDDKQVYQVDFVILCTGRYNDLPNIPDFPLNKGPEVFNGKVLHSMDYAAMDDDVAADLIKEKRVTIIGFQKSAVDIAAEVANKNGATHPCTLLFKTAHWIVPEYLLPLVFQGLNRFTELMVHKPGEGFFIWLLAMLLSPLLWIFSMSIECYLKYMYPLKKYNMVPTHRFLKQISSCMFTVLPANFYDRIKDGSLSLKKSQSFSFCRNGLIVQGESKPLLSDIVILATGYKSEEKLKNMFSSTLFQKCIAESSAPFYRECIHPQIPQLAILGYADSPAILYSTEMRSKWLAHFLAGNFRLPTISKMEEDVMEWEKYKRRDEKESYRRSCVSTLLQIYCNDQLCKDMGCNSRRKNWFLAELFAAYGPKDYKDLS</sequence>
<evidence type="ECO:0000256" key="2">
    <source>
        <dbReference type="ARBA" id="ARBA00022630"/>
    </source>
</evidence>
<dbReference type="OrthoDB" id="66881at2759"/>
<evidence type="ECO:0000256" key="4">
    <source>
        <dbReference type="ARBA" id="ARBA00022857"/>
    </source>
</evidence>
<evidence type="ECO:0000256" key="7">
    <source>
        <dbReference type="SAM" id="Phobius"/>
    </source>
</evidence>
<evidence type="ECO:0000313" key="9">
    <source>
        <dbReference type="Proteomes" id="UP000701853"/>
    </source>
</evidence>
<name>A0A8J5YCY5_9ROSI</name>
<keyword evidence="7" id="KW-0472">Membrane</keyword>
<dbReference type="FunFam" id="3.50.50.60:FF:000169">
    <property type="entry name" value="Flavin-containing monooxygenase"/>
    <property type="match status" value="1"/>
</dbReference>
<dbReference type="GO" id="GO:0004499">
    <property type="term" value="F:N,N-dimethylaniline monooxygenase activity"/>
    <property type="evidence" value="ECO:0007669"/>
    <property type="project" value="InterPro"/>
</dbReference>
<dbReference type="GO" id="GO:0050661">
    <property type="term" value="F:NADP binding"/>
    <property type="evidence" value="ECO:0007669"/>
    <property type="project" value="InterPro"/>
</dbReference>
<comment type="caution">
    <text evidence="8">The sequence shown here is derived from an EMBL/GenBank/DDBJ whole genome shotgun (WGS) entry which is preliminary data.</text>
</comment>
<dbReference type="Gene3D" id="3.50.50.60">
    <property type="entry name" value="FAD/NAD(P)-binding domain"/>
    <property type="match status" value="3"/>
</dbReference>
<accession>A0A8J5YCY5</accession>
<proteinExistence type="inferred from homology"/>
<dbReference type="Proteomes" id="UP000701853">
    <property type="component" value="Chromosome 9"/>
</dbReference>
<evidence type="ECO:0000256" key="3">
    <source>
        <dbReference type="ARBA" id="ARBA00022827"/>
    </source>
</evidence>
<keyword evidence="4" id="KW-0521">NADP</keyword>
<reference evidence="8 9" key="1">
    <citation type="journal article" date="2021" name="bioRxiv">
        <title>The Gossypium anomalum genome as a resource for cotton improvement and evolutionary analysis of hybrid incompatibility.</title>
        <authorList>
            <person name="Grover C.E."/>
            <person name="Yuan D."/>
            <person name="Arick M.A."/>
            <person name="Miller E.R."/>
            <person name="Hu G."/>
            <person name="Peterson D.G."/>
            <person name="Wendel J.F."/>
            <person name="Udall J.A."/>
        </authorList>
    </citation>
    <scope>NUCLEOTIDE SEQUENCE [LARGE SCALE GENOMIC DNA]</scope>
    <source>
        <strain evidence="8">JFW-Udall</strain>
        <tissue evidence="8">Leaf</tissue>
    </source>
</reference>
<dbReference type="PIRSF" id="PIRSF000332">
    <property type="entry name" value="FMO"/>
    <property type="match status" value="1"/>
</dbReference>
<feature type="transmembrane region" description="Helical" evidence="7">
    <location>
        <begin position="302"/>
        <end position="326"/>
    </location>
</feature>
<dbReference type="InterPro" id="IPR050346">
    <property type="entry name" value="FMO-like"/>
</dbReference>
<keyword evidence="2 6" id="KW-0285">Flavoprotein</keyword>
<dbReference type="GO" id="GO:0050660">
    <property type="term" value="F:flavin adenine dinucleotide binding"/>
    <property type="evidence" value="ECO:0007669"/>
    <property type="project" value="InterPro"/>
</dbReference>
<dbReference type="InterPro" id="IPR036188">
    <property type="entry name" value="FAD/NAD-bd_sf"/>
</dbReference>
<comment type="similarity">
    <text evidence="1 6">Belongs to the FMO family.</text>
</comment>
<evidence type="ECO:0000313" key="8">
    <source>
        <dbReference type="EMBL" id="KAG8482579.1"/>
    </source>
</evidence>
<protein>
    <recommendedName>
        <fullName evidence="6">Flavin-containing monooxygenase</fullName>
        <ecNumber evidence="6">1.-.-.-</ecNumber>
    </recommendedName>
</protein>
<dbReference type="InterPro" id="IPR020946">
    <property type="entry name" value="Flavin_mOase-like"/>
</dbReference>
<dbReference type="PROSITE" id="PS51257">
    <property type="entry name" value="PROKAR_LIPOPROTEIN"/>
    <property type="match status" value="1"/>
</dbReference>
<gene>
    <name evidence="8" type="ORF">CXB51_024003</name>
</gene>
<comment type="cofactor">
    <cofactor evidence="6">
        <name>FAD</name>
        <dbReference type="ChEBI" id="CHEBI:57692"/>
    </cofactor>
</comment>
<keyword evidence="7" id="KW-1133">Transmembrane helix</keyword>
<dbReference type="EMBL" id="JAHUZN010000009">
    <property type="protein sequence ID" value="KAG8482579.1"/>
    <property type="molecule type" value="Genomic_DNA"/>
</dbReference>